<dbReference type="Pfam" id="PF00692">
    <property type="entry name" value="dUTPase"/>
    <property type="match status" value="1"/>
</dbReference>
<name>A0A6C0AYI2_9ZZZZ</name>
<dbReference type="InterPro" id="IPR029054">
    <property type="entry name" value="dUTPase-like"/>
</dbReference>
<dbReference type="GO" id="GO:0006226">
    <property type="term" value="P:dUMP biosynthetic process"/>
    <property type="evidence" value="ECO:0007669"/>
    <property type="project" value="InterPro"/>
</dbReference>
<dbReference type="EC" id="3.6.1.23" evidence="2"/>
<accession>A0A6C0AYI2</accession>
<dbReference type="SUPFAM" id="SSF51283">
    <property type="entry name" value="dUTPase-like"/>
    <property type="match status" value="1"/>
</dbReference>
<feature type="domain" description="dUTPase-like" evidence="5">
    <location>
        <begin position="33"/>
        <end position="160"/>
    </location>
</feature>
<dbReference type="EMBL" id="MN739039">
    <property type="protein sequence ID" value="QHS85057.1"/>
    <property type="molecule type" value="Genomic_DNA"/>
</dbReference>
<proteinExistence type="inferred from homology"/>
<dbReference type="GO" id="GO:0046081">
    <property type="term" value="P:dUTP catabolic process"/>
    <property type="evidence" value="ECO:0007669"/>
    <property type="project" value="InterPro"/>
</dbReference>
<protein>
    <recommendedName>
        <fullName evidence="2">dUTP diphosphatase</fullName>
        <ecNumber evidence="2">3.6.1.23</ecNumber>
    </recommendedName>
</protein>
<keyword evidence="3" id="KW-0378">Hydrolase</keyword>
<evidence type="ECO:0000259" key="5">
    <source>
        <dbReference type="Pfam" id="PF00692"/>
    </source>
</evidence>
<dbReference type="NCBIfam" id="TIGR00576">
    <property type="entry name" value="dut"/>
    <property type="match status" value="1"/>
</dbReference>
<dbReference type="GO" id="GO:0000287">
    <property type="term" value="F:magnesium ion binding"/>
    <property type="evidence" value="ECO:0007669"/>
    <property type="project" value="InterPro"/>
</dbReference>
<organism evidence="6">
    <name type="scientific">viral metagenome</name>
    <dbReference type="NCBI Taxonomy" id="1070528"/>
    <lineage>
        <taxon>unclassified sequences</taxon>
        <taxon>metagenomes</taxon>
        <taxon>organismal metagenomes</taxon>
    </lineage>
</organism>
<dbReference type="CDD" id="cd07557">
    <property type="entry name" value="trimeric_dUTPase"/>
    <property type="match status" value="1"/>
</dbReference>
<dbReference type="Gene3D" id="2.70.40.10">
    <property type="match status" value="1"/>
</dbReference>
<dbReference type="InterPro" id="IPR033704">
    <property type="entry name" value="dUTPase_trimeric"/>
</dbReference>
<dbReference type="PANTHER" id="PTHR11241">
    <property type="entry name" value="DEOXYURIDINE 5'-TRIPHOSPHATE NUCLEOTIDOHYDROLASE"/>
    <property type="match status" value="1"/>
</dbReference>
<dbReference type="InterPro" id="IPR008181">
    <property type="entry name" value="dUTPase"/>
</dbReference>
<keyword evidence="4" id="KW-0546">Nucleotide metabolism</keyword>
<dbReference type="PANTHER" id="PTHR11241:SF0">
    <property type="entry name" value="DEOXYURIDINE 5'-TRIPHOSPHATE NUCLEOTIDOHYDROLASE"/>
    <property type="match status" value="1"/>
</dbReference>
<evidence type="ECO:0000256" key="2">
    <source>
        <dbReference type="ARBA" id="ARBA00012379"/>
    </source>
</evidence>
<evidence type="ECO:0000313" key="6">
    <source>
        <dbReference type="EMBL" id="QHS85057.1"/>
    </source>
</evidence>
<dbReference type="GO" id="GO:0004170">
    <property type="term" value="F:dUTP diphosphatase activity"/>
    <property type="evidence" value="ECO:0007669"/>
    <property type="project" value="UniProtKB-EC"/>
</dbReference>
<sequence length="161" mass="17325">MFTFSDAGKILLNALYSFINYNTTFKVKRLHQDAKVPQKADSGCAGYDIFSVDQIKLAPGERSLVATGISTEISKEYYLRVAPRSGLAVKGIDIGAGVVDSSYRGEIKVLVINNSGSDYLVEFGSKIAQLVLERCGDAPVQVVDILSETERGYGGFGSTGK</sequence>
<evidence type="ECO:0000256" key="1">
    <source>
        <dbReference type="ARBA" id="ARBA00006581"/>
    </source>
</evidence>
<dbReference type="NCBIfam" id="NF001862">
    <property type="entry name" value="PRK00601.1"/>
    <property type="match status" value="1"/>
</dbReference>
<reference evidence="6" key="1">
    <citation type="journal article" date="2020" name="Nature">
        <title>Giant virus diversity and host interactions through global metagenomics.</title>
        <authorList>
            <person name="Schulz F."/>
            <person name="Roux S."/>
            <person name="Paez-Espino D."/>
            <person name="Jungbluth S."/>
            <person name="Walsh D.A."/>
            <person name="Denef V.J."/>
            <person name="McMahon K.D."/>
            <person name="Konstantinidis K.T."/>
            <person name="Eloe-Fadrosh E.A."/>
            <person name="Kyrpides N.C."/>
            <person name="Woyke T."/>
        </authorList>
    </citation>
    <scope>NUCLEOTIDE SEQUENCE</scope>
    <source>
        <strain evidence="6">GVMAG-M-3300009182-67</strain>
    </source>
</reference>
<evidence type="ECO:0000256" key="4">
    <source>
        <dbReference type="ARBA" id="ARBA00023080"/>
    </source>
</evidence>
<dbReference type="AlphaFoldDB" id="A0A6C0AYI2"/>
<dbReference type="InterPro" id="IPR036157">
    <property type="entry name" value="dUTPase-like_sf"/>
</dbReference>
<comment type="similarity">
    <text evidence="1">Belongs to the dUTPase family.</text>
</comment>
<evidence type="ECO:0000256" key="3">
    <source>
        <dbReference type="ARBA" id="ARBA00022801"/>
    </source>
</evidence>